<dbReference type="PROSITE" id="PS51257">
    <property type="entry name" value="PROKAR_LIPOPROTEIN"/>
    <property type="match status" value="1"/>
</dbReference>
<evidence type="ECO:0000313" key="2">
    <source>
        <dbReference type="EMBL" id="WOK97864.1"/>
    </source>
</evidence>
<evidence type="ECO:0000256" key="1">
    <source>
        <dbReference type="SAM" id="SignalP"/>
    </source>
</evidence>
<protein>
    <recommendedName>
        <fullName evidence="4">Secreted protein</fullName>
    </recommendedName>
</protein>
<sequence length="93" mass="10409">MTLTTTKLSLVLLILAEHTCTKGPLPTSLSSSCLAAKFLSYPKFLSSGYSASGTPPTPPPALRRRRLRRLHLERRNCRGQARLVCADAWRWRT</sequence>
<proteinExistence type="predicted"/>
<name>A0AAQ3JWU8_9LILI</name>
<dbReference type="Proteomes" id="UP001327560">
    <property type="component" value="Chromosome 2"/>
</dbReference>
<keyword evidence="3" id="KW-1185">Reference proteome</keyword>
<gene>
    <name evidence="2" type="ORF">Cni_G06572</name>
</gene>
<feature type="chain" id="PRO_5042855829" description="Secreted protein" evidence="1">
    <location>
        <begin position="17"/>
        <end position="93"/>
    </location>
</feature>
<evidence type="ECO:0008006" key="4">
    <source>
        <dbReference type="Google" id="ProtNLM"/>
    </source>
</evidence>
<reference evidence="2 3" key="1">
    <citation type="submission" date="2023-10" db="EMBL/GenBank/DDBJ databases">
        <title>Chromosome-scale genome assembly provides insights into flower coloration mechanisms of Canna indica.</title>
        <authorList>
            <person name="Li C."/>
        </authorList>
    </citation>
    <scope>NUCLEOTIDE SEQUENCE [LARGE SCALE GENOMIC DNA]</scope>
    <source>
        <tissue evidence="2">Flower</tissue>
    </source>
</reference>
<evidence type="ECO:0000313" key="3">
    <source>
        <dbReference type="Proteomes" id="UP001327560"/>
    </source>
</evidence>
<organism evidence="2 3">
    <name type="scientific">Canna indica</name>
    <name type="common">Indian-shot</name>
    <dbReference type="NCBI Taxonomy" id="4628"/>
    <lineage>
        <taxon>Eukaryota</taxon>
        <taxon>Viridiplantae</taxon>
        <taxon>Streptophyta</taxon>
        <taxon>Embryophyta</taxon>
        <taxon>Tracheophyta</taxon>
        <taxon>Spermatophyta</taxon>
        <taxon>Magnoliopsida</taxon>
        <taxon>Liliopsida</taxon>
        <taxon>Zingiberales</taxon>
        <taxon>Cannaceae</taxon>
        <taxon>Canna</taxon>
    </lineage>
</organism>
<accession>A0AAQ3JWU8</accession>
<dbReference type="EMBL" id="CP136891">
    <property type="protein sequence ID" value="WOK97864.1"/>
    <property type="molecule type" value="Genomic_DNA"/>
</dbReference>
<feature type="signal peptide" evidence="1">
    <location>
        <begin position="1"/>
        <end position="16"/>
    </location>
</feature>
<keyword evidence="1" id="KW-0732">Signal</keyword>
<dbReference type="AlphaFoldDB" id="A0AAQ3JWU8"/>